<evidence type="ECO:0000313" key="7">
    <source>
        <dbReference type="EMBL" id="CAD7655560.1"/>
    </source>
</evidence>
<evidence type="ECO:0000256" key="4">
    <source>
        <dbReference type="ARBA" id="ARBA00022729"/>
    </source>
</evidence>
<evidence type="ECO:0000313" key="8">
    <source>
        <dbReference type="Proteomes" id="UP000728032"/>
    </source>
</evidence>
<dbReference type="Gene3D" id="3.40.50.1820">
    <property type="entry name" value="alpha/beta hydrolase"/>
    <property type="match status" value="1"/>
</dbReference>
<proteinExistence type="inferred from homology"/>
<dbReference type="InterPro" id="IPR033124">
    <property type="entry name" value="Ser_caboxypep_his_AS"/>
</dbReference>
<evidence type="ECO:0000256" key="1">
    <source>
        <dbReference type="ARBA" id="ARBA00009431"/>
    </source>
</evidence>
<evidence type="ECO:0008006" key="9">
    <source>
        <dbReference type="Google" id="ProtNLM"/>
    </source>
</evidence>
<dbReference type="InterPro" id="IPR029058">
    <property type="entry name" value="AB_hydrolase_fold"/>
</dbReference>
<dbReference type="Proteomes" id="UP000728032">
    <property type="component" value="Unassembled WGS sequence"/>
</dbReference>
<dbReference type="AlphaFoldDB" id="A0A7R9QR90"/>
<keyword evidence="3" id="KW-0645">Protease</keyword>
<gene>
    <name evidence="7" type="ORF">ONB1V03_LOCUS12203</name>
</gene>
<dbReference type="PROSITE" id="PS00560">
    <property type="entry name" value="CARBOXYPEPT_SER_HIS"/>
    <property type="match status" value="1"/>
</dbReference>
<dbReference type="PRINTS" id="PR00724">
    <property type="entry name" value="CRBOXYPTASEC"/>
</dbReference>
<evidence type="ECO:0000256" key="5">
    <source>
        <dbReference type="ARBA" id="ARBA00022801"/>
    </source>
</evidence>
<dbReference type="PANTHER" id="PTHR11802">
    <property type="entry name" value="SERINE PROTEASE FAMILY S10 SERINE CARBOXYPEPTIDASE"/>
    <property type="match status" value="1"/>
</dbReference>
<keyword evidence="4" id="KW-0732">Signal</keyword>
<sequence>MFFWFFPSFKSPKTAPLVVWLEGGPGISSIFALFTYGPLVVDQELNVTITSNSWAQEVSILYIDNPVGTGFSFTDNKQGYSTNENMVADNLYEFLLQFYAVFSEYRANDVYIAGISYAGHYVPALAYKLMQHSDDSQINFRGVAIGNGWIDPINQINTADVYKSMGLVDELEAIEVSEWEDSIRTAIKDKDYLKALQLSSALEVFGTNVTGYLQFYNVYDSGPPFQSASNFIKYLSLNQTRNAIHVGALEYNYESDTVLEYLSEDYMMSMAPNLTAIIDNNYKVLLFTGNFDILIGIDSIIGILENKGWKYYKDYSLAKRVIWKVLPTDLQIAGYAKGFNNFIHVIVRNAGHYAPYDQPRATLDMITRFINDKPFE</sequence>
<keyword evidence="6" id="KW-0325">Glycoprotein</keyword>
<dbReference type="GO" id="GO:0004185">
    <property type="term" value="F:serine-type carboxypeptidase activity"/>
    <property type="evidence" value="ECO:0007669"/>
    <property type="project" value="InterPro"/>
</dbReference>
<evidence type="ECO:0000256" key="3">
    <source>
        <dbReference type="ARBA" id="ARBA00022670"/>
    </source>
</evidence>
<dbReference type="PANTHER" id="PTHR11802:SF472">
    <property type="entry name" value="SERINE CARBOXYPEPTIDASE CPVL-RELATED"/>
    <property type="match status" value="1"/>
</dbReference>
<dbReference type="InterPro" id="IPR001563">
    <property type="entry name" value="Peptidase_S10"/>
</dbReference>
<dbReference type="GO" id="GO:0006508">
    <property type="term" value="P:proteolysis"/>
    <property type="evidence" value="ECO:0007669"/>
    <property type="project" value="UniProtKB-KW"/>
</dbReference>
<evidence type="ECO:0000256" key="6">
    <source>
        <dbReference type="ARBA" id="ARBA00023180"/>
    </source>
</evidence>
<protein>
    <recommendedName>
        <fullName evidence="9">Carboxypeptidase</fullName>
    </recommendedName>
</protein>
<accession>A0A7R9QR90</accession>
<dbReference type="Pfam" id="PF00450">
    <property type="entry name" value="Peptidase_S10"/>
    <property type="match status" value="1"/>
</dbReference>
<organism evidence="7">
    <name type="scientific">Oppiella nova</name>
    <dbReference type="NCBI Taxonomy" id="334625"/>
    <lineage>
        <taxon>Eukaryota</taxon>
        <taxon>Metazoa</taxon>
        <taxon>Ecdysozoa</taxon>
        <taxon>Arthropoda</taxon>
        <taxon>Chelicerata</taxon>
        <taxon>Arachnida</taxon>
        <taxon>Acari</taxon>
        <taxon>Acariformes</taxon>
        <taxon>Sarcoptiformes</taxon>
        <taxon>Oribatida</taxon>
        <taxon>Brachypylina</taxon>
        <taxon>Oppioidea</taxon>
        <taxon>Oppiidae</taxon>
        <taxon>Oppiella</taxon>
    </lineage>
</organism>
<dbReference type="EMBL" id="OC924518">
    <property type="protein sequence ID" value="CAD7655560.1"/>
    <property type="molecule type" value="Genomic_DNA"/>
</dbReference>
<dbReference type="OrthoDB" id="443318at2759"/>
<evidence type="ECO:0000256" key="2">
    <source>
        <dbReference type="ARBA" id="ARBA00022645"/>
    </source>
</evidence>
<dbReference type="SUPFAM" id="SSF53474">
    <property type="entry name" value="alpha/beta-Hydrolases"/>
    <property type="match status" value="1"/>
</dbReference>
<dbReference type="EMBL" id="CAJPVJ010009693">
    <property type="protein sequence ID" value="CAG2172747.1"/>
    <property type="molecule type" value="Genomic_DNA"/>
</dbReference>
<keyword evidence="5" id="KW-0378">Hydrolase</keyword>
<keyword evidence="8" id="KW-1185">Reference proteome</keyword>
<name>A0A7R9QR90_9ACAR</name>
<comment type="similarity">
    <text evidence="1">Belongs to the peptidase S10 family.</text>
</comment>
<keyword evidence="2" id="KW-0121">Carboxypeptidase</keyword>
<reference evidence="7" key="1">
    <citation type="submission" date="2020-11" db="EMBL/GenBank/DDBJ databases">
        <authorList>
            <person name="Tran Van P."/>
        </authorList>
    </citation>
    <scope>NUCLEOTIDE SEQUENCE</scope>
</reference>